<dbReference type="Proteomes" id="UP001428341">
    <property type="component" value="Unassembled WGS sequence"/>
</dbReference>
<evidence type="ECO:0000313" key="2">
    <source>
        <dbReference type="Proteomes" id="UP001428341"/>
    </source>
</evidence>
<protein>
    <submittedName>
        <fullName evidence="1">Uncharacterized protein</fullName>
    </submittedName>
</protein>
<proteinExistence type="predicted"/>
<sequence>MATTTVTGWLISDSGGWNVCISESETDGEGELAMKPMTTKVPPRYVRPDIKDVMICNNNNSSTEQLPVIVKVMVGRFGTINIFQNGHPN</sequence>
<accession>A0AAP0QU51</accession>
<keyword evidence="2" id="KW-1185">Reference proteome</keyword>
<evidence type="ECO:0000313" key="1">
    <source>
        <dbReference type="EMBL" id="KAK9215160.1"/>
    </source>
</evidence>
<gene>
    <name evidence="1" type="ORF">WN944_007163</name>
</gene>
<dbReference type="EMBL" id="JBCGBO010000003">
    <property type="protein sequence ID" value="KAK9215160.1"/>
    <property type="molecule type" value="Genomic_DNA"/>
</dbReference>
<dbReference type="AlphaFoldDB" id="A0AAP0QU51"/>
<reference evidence="1 2" key="1">
    <citation type="submission" date="2024-05" db="EMBL/GenBank/DDBJ databases">
        <title>Haplotype-resolved chromosome-level genome assembly of Huyou (Citrus changshanensis).</title>
        <authorList>
            <person name="Miao C."/>
            <person name="Chen W."/>
            <person name="Wu Y."/>
            <person name="Wang L."/>
            <person name="Zhao S."/>
            <person name="Grierson D."/>
            <person name="Xu C."/>
            <person name="Chen K."/>
        </authorList>
    </citation>
    <scope>NUCLEOTIDE SEQUENCE [LARGE SCALE GENOMIC DNA]</scope>
    <source>
        <strain evidence="1">01-14</strain>
        <tissue evidence="1">Leaf</tissue>
    </source>
</reference>
<comment type="caution">
    <text evidence="1">The sequence shown here is derived from an EMBL/GenBank/DDBJ whole genome shotgun (WGS) entry which is preliminary data.</text>
</comment>
<name>A0AAP0QU51_9ROSI</name>
<organism evidence="1 2">
    <name type="scientific">Citrus x changshan-huyou</name>
    <dbReference type="NCBI Taxonomy" id="2935761"/>
    <lineage>
        <taxon>Eukaryota</taxon>
        <taxon>Viridiplantae</taxon>
        <taxon>Streptophyta</taxon>
        <taxon>Embryophyta</taxon>
        <taxon>Tracheophyta</taxon>
        <taxon>Spermatophyta</taxon>
        <taxon>Magnoliopsida</taxon>
        <taxon>eudicotyledons</taxon>
        <taxon>Gunneridae</taxon>
        <taxon>Pentapetalae</taxon>
        <taxon>rosids</taxon>
        <taxon>malvids</taxon>
        <taxon>Sapindales</taxon>
        <taxon>Rutaceae</taxon>
        <taxon>Aurantioideae</taxon>
        <taxon>Citrus</taxon>
    </lineage>
</organism>